<sequence>MACTAIGIKEFVQKQNTINLEIEYVTPGQSNQPKKSINHKLLKSKTNASMGGTPQCTAYCDRKSVLFDIYFSNRH</sequence>
<accession>A0A0C1RLU1</accession>
<reference evidence="1" key="1">
    <citation type="journal article" date="2015" name="Genome Announc.">
        <title>Draft Genome Sequence of Tolypothrix boutellei Strain VB521301.</title>
        <authorList>
            <person name="Chandrababunaidu M.M."/>
            <person name="Singh D."/>
            <person name="Sen D."/>
            <person name="Bhan S."/>
            <person name="Das S."/>
            <person name="Gupta A."/>
            <person name="Adhikary S.P."/>
            <person name="Tripathy S."/>
        </authorList>
    </citation>
    <scope>NUCLEOTIDE SEQUENCE</scope>
    <source>
        <strain evidence="1">VB521301</strain>
    </source>
</reference>
<comment type="caution">
    <text evidence="1">The sequence shown here is derived from an EMBL/GenBank/DDBJ whole genome shotgun (WGS) entry which is preliminary data.</text>
</comment>
<evidence type="ECO:0000313" key="1">
    <source>
        <dbReference type="EMBL" id="KIE12935.1"/>
    </source>
</evidence>
<name>A0A0C1RLU1_9CYAN</name>
<protein>
    <submittedName>
        <fullName evidence="1">Uncharacterized protein</fullName>
    </submittedName>
</protein>
<dbReference type="AlphaFoldDB" id="A0A0C1RLU1"/>
<gene>
    <name evidence="1" type="ORF">DA73_0205575</name>
</gene>
<proteinExistence type="predicted"/>
<dbReference type="EMBL" id="JHEG02000019">
    <property type="protein sequence ID" value="KIE12935.1"/>
    <property type="molecule type" value="Genomic_DNA"/>
</dbReference>
<organism evidence="1">
    <name type="scientific">Tolypothrix bouteillei VB521301</name>
    <dbReference type="NCBI Taxonomy" id="1479485"/>
    <lineage>
        <taxon>Bacteria</taxon>
        <taxon>Bacillati</taxon>
        <taxon>Cyanobacteriota</taxon>
        <taxon>Cyanophyceae</taxon>
        <taxon>Nostocales</taxon>
        <taxon>Tolypothrichaceae</taxon>
        <taxon>Tolypothrix</taxon>
    </lineage>
</organism>